<feature type="domain" description="RCK C-terminal" evidence="8">
    <location>
        <begin position="140"/>
        <end position="224"/>
    </location>
</feature>
<dbReference type="Gene3D" id="3.40.50.720">
    <property type="entry name" value="NAD(P)-binding Rossmann-like Domain"/>
    <property type="match status" value="2"/>
</dbReference>
<accession>A0A2I1MAR5</accession>
<keyword evidence="10" id="KW-1185">Reference proteome</keyword>
<reference evidence="9 10" key="1">
    <citation type="submission" date="2017-12" db="EMBL/GenBank/DDBJ databases">
        <title>Phylogenetic diversity of female urinary microbiome.</title>
        <authorList>
            <person name="Thomas-White K."/>
            <person name="Wolfe A.J."/>
        </authorList>
    </citation>
    <scope>NUCLEOTIDE SEQUENCE [LARGE SCALE GENOMIC DNA]</scope>
    <source>
        <strain evidence="9 10">UMB0119</strain>
    </source>
</reference>
<sequence>MNIIILGAGKVGSHLTNELSLQDHNILVIDHNKEVLNRLLEQNDVMAIVGDGRNVDVLEEANVGNCDLFIALTMSDDVNLIASSLAKSLGAKNIIIRLRDPKYVNHFDRIQDVTNSSLIINPEFLAAKEIQRSIKYSHARNVQSFLEDKALMTEITISKNSKLAGKSLIEANSYLRQFDIIIGIVNGKGNITIPKGNFTLESGDKVYIMGTKEGIDKFYKAEIPESIRIKDVLIIGASSITRQLTSLLLERNFNVTIIEINKEKAIDIQEQFSDAIVINADGSDPDILQEVRIDTFDALVSLTGIDEENILIALMAEHYGIEKIIAKVNRTNLLKITGILDIDSTFTPKTAASNYINRLIRSKENAKDISTLNNLYKLEEDQVEVLEFQVNEQSKLFNHKLKDLNIKQDTLVAIIEHHENNGAIEVATGESIIDMGDRVLLITKSKNITQIDDILV</sequence>
<organism evidence="9 10">
    <name type="scientific">Anaerococcus octavius</name>
    <dbReference type="NCBI Taxonomy" id="54007"/>
    <lineage>
        <taxon>Bacteria</taxon>
        <taxon>Bacillati</taxon>
        <taxon>Bacillota</taxon>
        <taxon>Tissierellia</taxon>
        <taxon>Tissierellales</taxon>
        <taxon>Peptoniphilaceae</taxon>
        <taxon>Anaerococcus</taxon>
    </lineage>
</organism>
<evidence type="ECO:0000313" key="9">
    <source>
        <dbReference type="EMBL" id="PKZ17218.1"/>
    </source>
</evidence>
<dbReference type="Gene3D" id="3.30.70.1450">
    <property type="entry name" value="Regulator of K+ conductance, C-terminal domain"/>
    <property type="match status" value="2"/>
</dbReference>
<dbReference type="NCBIfam" id="NF007039">
    <property type="entry name" value="PRK09496.3-2"/>
    <property type="match status" value="1"/>
</dbReference>
<dbReference type="SUPFAM" id="SSF51735">
    <property type="entry name" value="NAD(P)-binding Rossmann-fold domains"/>
    <property type="match status" value="2"/>
</dbReference>
<dbReference type="InterPro" id="IPR003148">
    <property type="entry name" value="RCK_N"/>
</dbReference>
<evidence type="ECO:0000313" key="10">
    <source>
        <dbReference type="Proteomes" id="UP000234335"/>
    </source>
</evidence>
<keyword evidence="6" id="KW-0406">Ion transport</keyword>
<protein>
    <recommendedName>
        <fullName evidence="1">Trk system potassium uptake protein TrkA</fullName>
    </recommendedName>
</protein>
<feature type="domain" description="RCK N-terminal" evidence="7">
    <location>
        <begin position="229"/>
        <end position="346"/>
    </location>
</feature>
<dbReference type="PANTHER" id="PTHR43833">
    <property type="entry name" value="POTASSIUM CHANNEL PROTEIN 2-RELATED-RELATED"/>
    <property type="match status" value="1"/>
</dbReference>
<evidence type="ECO:0000256" key="4">
    <source>
        <dbReference type="ARBA" id="ARBA00022958"/>
    </source>
</evidence>
<evidence type="ECO:0000256" key="1">
    <source>
        <dbReference type="ARBA" id="ARBA00017378"/>
    </source>
</evidence>
<keyword evidence="5" id="KW-0520">NAD</keyword>
<dbReference type="Proteomes" id="UP000234335">
    <property type="component" value="Unassembled WGS sequence"/>
</dbReference>
<dbReference type="GO" id="GO:0005886">
    <property type="term" value="C:plasma membrane"/>
    <property type="evidence" value="ECO:0007669"/>
    <property type="project" value="InterPro"/>
</dbReference>
<evidence type="ECO:0000259" key="8">
    <source>
        <dbReference type="PROSITE" id="PS51202"/>
    </source>
</evidence>
<dbReference type="PRINTS" id="PR00335">
    <property type="entry name" value="KUPTAKETRKA"/>
</dbReference>
<comment type="caution">
    <text evidence="9">The sequence shown here is derived from an EMBL/GenBank/DDBJ whole genome shotgun (WGS) entry which is preliminary data.</text>
</comment>
<evidence type="ECO:0000259" key="7">
    <source>
        <dbReference type="PROSITE" id="PS51201"/>
    </source>
</evidence>
<feature type="domain" description="RCK C-terminal" evidence="8">
    <location>
        <begin position="373"/>
        <end position="456"/>
    </location>
</feature>
<dbReference type="InterPro" id="IPR036291">
    <property type="entry name" value="NAD(P)-bd_dom_sf"/>
</dbReference>
<gene>
    <name evidence="9" type="ORF">CYJ34_00490</name>
</gene>
<name>A0A2I1MAR5_9FIRM</name>
<keyword evidence="4" id="KW-0630">Potassium</keyword>
<dbReference type="Pfam" id="PF02254">
    <property type="entry name" value="TrkA_N"/>
    <property type="match status" value="2"/>
</dbReference>
<dbReference type="InterPro" id="IPR006037">
    <property type="entry name" value="RCK_C"/>
</dbReference>
<dbReference type="PROSITE" id="PS51202">
    <property type="entry name" value="RCK_C"/>
    <property type="match status" value="2"/>
</dbReference>
<feature type="domain" description="RCK N-terminal" evidence="7">
    <location>
        <begin position="1"/>
        <end position="117"/>
    </location>
</feature>
<evidence type="ECO:0000256" key="2">
    <source>
        <dbReference type="ARBA" id="ARBA00022448"/>
    </source>
</evidence>
<dbReference type="EMBL" id="PKGS01000001">
    <property type="protein sequence ID" value="PKZ17218.1"/>
    <property type="molecule type" value="Genomic_DNA"/>
</dbReference>
<dbReference type="InterPro" id="IPR036721">
    <property type="entry name" value="RCK_C_sf"/>
</dbReference>
<dbReference type="InterPro" id="IPR050721">
    <property type="entry name" value="Trk_Ktr_HKT_K-transport"/>
</dbReference>
<dbReference type="PANTHER" id="PTHR43833:SF5">
    <property type="entry name" value="TRK SYSTEM POTASSIUM UPTAKE PROTEIN TRKA"/>
    <property type="match status" value="1"/>
</dbReference>
<evidence type="ECO:0000256" key="5">
    <source>
        <dbReference type="ARBA" id="ARBA00023027"/>
    </source>
</evidence>
<dbReference type="RefSeq" id="WP_101539387.1">
    <property type="nucleotide sequence ID" value="NZ_PKGS01000001.1"/>
</dbReference>
<dbReference type="SUPFAM" id="SSF116726">
    <property type="entry name" value="TrkA C-terminal domain-like"/>
    <property type="match status" value="2"/>
</dbReference>
<dbReference type="GO" id="GO:0015079">
    <property type="term" value="F:potassium ion transmembrane transporter activity"/>
    <property type="evidence" value="ECO:0007669"/>
    <property type="project" value="InterPro"/>
</dbReference>
<dbReference type="PROSITE" id="PS51201">
    <property type="entry name" value="RCK_N"/>
    <property type="match status" value="2"/>
</dbReference>
<evidence type="ECO:0000256" key="6">
    <source>
        <dbReference type="ARBA" id="ARBA00023065"/>
    </source>
</evidence>
<evidence type="ECO:0000256" key="3">
    <source>
        <dbReference type="ARBA" id="ARBA00022538"/>
    </source>
</evidence>
<keyword evidence="2" id="KW-0813">Transport</keyword>
<dbReference type="AlphaFoldDB" id="A0A2I1MAR5"/>
<dbReference type="Pfam" id="PF02080">
    <property type="entry name" value="TrkA_C"/>
    <property type="match status" value="2"/>
</dbReference>
<keyword evidence="3" id="KW-0633">Potassium transport</keyword>
<proteinExistence type="predicted"/>
<dbReference type="InterPro" id="IPR006036">
    <property type="entry name" value="K_uptake_TrkA"/>
</dbReference>
<dbReference type="NCBIfam" id="NF007033">
    <property type="entry name" value="PRK09496.1-5"/>
    <property type="match status" value="1"/>
</dbReference>